<dbReference type="Pfam" id="PF19279">
    <property type="entry name" value="YegS_C"/>
    <property type="match status" value="1"/>
</dbReference>
<dbReference type="PROSITE" id="PS50146">
    <property type="entry name" value="DAGK"/>
    <property type="match status" value="1"/>
</dbReference>
<evidence type="ECO:0000259" key="9">
    <source>
        <dbReference type="PROSITE" id="PS50146"/>
    </source>
</evidence>
<keyword evidence="5 10" id="KW-0418">Kinase</keyword>
<proteinExistence type="inferred from homology"/>
<evidence type="ECO:0000256" key="7">
    <source>
        <dbReference type="ARBA" id="ARBA00023209"/>
    </source>
</evidence>
<organism evidence="10 11">
    <name type="scientific">Coprococcus intestinihominis</name>
    <dbReference type="NCBI Taxonomy" id="3133154"/>
    <lineage>
        <taxon>Bacteria</taxon>
        <taxon>Bacillati</taxon>
        <taxon>Bacillota</taxon>
        <taxon>Clostridia</taxon>
        <taxon>Lachnospirales</taxon>
        <taxon>Lachnospiraceae</taxon>
        <taxon>Coprococcus</taxon>
    </lineage>
</organism>
<dbReference type="SUPFAM" id="SSF111331">
    <property type="entry name" value="NAD kinase/diacylglycerol kinase-like"/>
    <property type="match status" value="1"/>
</dbReference>
<comment type="caution">
    <text evidence="10">The sequence shown here is derived from an EMBL/GenBank/DDBJ whole genome shotgun (WGS) entry which is preliminary data.</text>
</comment>
<evidence type="ECO:0000256" key="6">
    <source>
        <dbReference type="ARBA" id="ARBA00022840"/>
    </source>
</evidence>
<dbReference type="InterPro" id="IPR050187">
    <property type="entry name" value="Lipid_Phosphate_FormReg"/>
</dbReference>
<dbReference type="InterPro" id="IPR016064">
    <property type="entry name" value="NAD/diacylglycerol_kinase_sf"/>
</dbReference>
<dbReference type="Pfam" id="PF00781">
    <property type="entry name" value="DAGK_cat"/>
    <property type="match status" value="1"/>
</dbReference>
<comment type="similarity">
    <text evidence="2">Belongs to the diacylglycerol/lipid kinase family.</text>
</comment>
<dbReference type="InterPro" id="IPR017438">
    <property type="entry name" value="ATP-NAD_kinase_N"/>
</dbReference>
<dbReference type="NCBIfam" id="TIGR00147">
    <property type="entry name" value="YegS/Rv2252/BmrU family lipid kinase"/>
    <property type="match status" value="1"/>
</dbReference>
<evidence type="ECO:0000256" key="8">
    <source>
        <dbReference type="ARBA" id="ARBA00023264"/>
    </source>
</evidence>
<sequence length="313" mass="34449">MIYFIVNITARTGKSRAIWMEMKEILENRSIEYKAFQTRYAGHATNLARKISSLPEDRIYLITVGGDGTLNEVINGITDFSRIVLGILPIGSGNDFARGMGISKDTLSNLEQMLDLIESASEGTAIDLGEVSCEALDTPKYFAISSGAGLDAIVCKKALHSRLKKFLNQLHLGKLTYLLLTIESLFSMTTCDADIVFNHGEAMHVSHMIFSAGMNLRIEGGGVPMAPDAVPDDGMLCLAMAHDVPKWLTFFLLPFLVAGKQKYIRVFDCIPFKECTLHLSSPLTVHADGEYCGENTTITYKCLPGKLHFLKIS</sequence>
<evidence type="ECO:0000313" key="11">
    <source>
        <dbReference type="Proteomes" id="UP001469749"/>
    </source>
</evidence>
<evidence type="ECO:0000256" key="3">
    <source>
        <dbReference type="ARBA" id="ARBA00022679"/>
    </source>
</evidence>
<dbReference type="RefSeq" id="WP_349084841.1">
    <property type="nucleotide sequence ID" value="NZ_JBBMEK010000077.1"/>
</dbReference>
<accession>A0ABV1B647</accession>
<dbReference type="InterPro" id="IPR005218">
    <property type="entry name" value="Diacylglycerol/lipid_kinase"/>
</dbReference>
<dbReference type="PANTHER" id="PTHR12358:SF54">
    <property type="entry name" value="SPHINGOSINE KINASE RELATED PROTEIN"/>
    <property type="match status" value="1"/>
</dbReference>
<dbReference type="PANTHER" id="PTHR12358">
    <property type="entry name" value="SPHINGOSINE KINASE"/>
    <property type="match status" value="1"/>
</dbReference>
<evidence type="ECO:0000256" key="4">
    <source>
        <dbReference type="ARBA" id="ARBA00022741"/>
    </source>
</evidence>
<dbReference type="Gene3D" id="2.60.200.40">
    <property type="match status" value="1"/>
</dbReference>
<evidence type="ECO:0000256" key="5">
    <source>
        <dbReference type="ARBA" id="ARBA00022777"/>
    </source>
</evidence>
<protein>
    <submittedName>
        <fullName evidence="10">Diacylglycerol kinase family protein</fullName>
    </submittedName>
</protein>
<dbReference type="EMBL" id="JBBMEK010000077">
    <property type="protein sequence ID" value="MEQ2364996.1"/>
    <property type="molecule type" value="Genomic_DNA"/>
</dbReference>
<evidence type="ECO:0000313" key="10">
    <source>
        <dbReference type="EMBL" id="MEQ2364996.1"/>
    </source>
</evidence>
<evidence type="ECO:0000256" key="2">
    <source>
        <dbReference type="ARBA" id="ARBA00005983"/>
    </source>
</evidence>
<dbReference type="Proteomes" id="UP001469749">
    <property type="component" value="Unassembled WGS sequence"/>
</dbReference>
<keyword evidence="7" id="KW-0594">Phospholipid biosynthesis</keyword>
<feature type="domain" description="DAGKc" evidence="9">
    <location>
        <begin position="1"/>
        <end position="135"/>
    </location>
</feature>
<reference evidence="10 11" key="1">
    <citation type="submission" date="2024-03" db="EMBL/GenBank/DDBJ databases">
        <title>Human intestinal bacterial collection.</title>
        <authorList>
            <person name="Pauvert C."/>
            <person name="Hitch T.C.A."/>
            <person name="Clavel T."/>
        </authorList>
    </citation>
    <scope>NUCLEOTIDE SEQUENCE [LARGE SCALE GENOMIC DNA]</scope>
    <source>
        <strain evidence="10 11">CLA-AA-H190</strain>
    </source>
</reference>
<name>A0ABV1B647_9FIRM</name>
<dbReference type="Gene3D" id="3.40.50.10330">
    <property type="entry name" value="Probable inorganic polyphosphate/atp-NAD kinase, domain 1"/>
    <property type="match status" value="1"/>
</dbReference>
<keyword evidence="7" id="KW-0443">Lipid metabolism</keyword>
<keyword evidence="7" id="KW-0444">Lipid biosynthesis</keyword>
<keyword evidence="8" id="KW-1208">Phospholipid metabolism</keyword>
<keyword evidence="6" id="KW-0067">ATP-binding</keyword>
<dbReference type="SMART" id="SM00046">
    <property type="entry name" value="DAGKc"/>
    <property type="match status" value="1"/>
</dbReference>
<dbReference type="InterPro" id="IPR001206">
    <property type="entry name" value="Diacylglycerol_kinase_cat_dom"/>
</dbReference>
<dbReference type="InterPro" id="IPR045540">
    <property type="entry name" value="YegS/DAGK_C"/>
</dbReference>
<evidence type="ECO:0000256" key="1">
    <source>
        <dbReference type="ARBA" id="ARBA00001946"/>
    </source>
</evidence>
<keyword evidence="3" id="KW-0808">Transferase</keyword>
<comment type="cofactor">
    <cofactor evidence="1">
        <name>Mg(2+)</name>
        <dbReference type="ChEBI" id="CHEBI:18420"/>
    </cofactor>
</comment>
<gene>
    <name evidence="10" type="ORF">WMO25_07780</name>
</gene>
<keyword evidence="11" id="KW-1185">Reference proteome</keyword>
<dbReference type="GO" id="GO:0016301">
    <property type="term" value="F:kinase activity"/>
    <property type="evidence" value="ECO:0007669"/>
    <property type="project" value="UniProtKB-KW"/>
</dbReference>
<keyword evidence="4" id="KW-0547">Nucleotide-binding</keyword>